<dbReference type="HOGENOM" id="CLU_077680_0_0_5"/>
<dbReference type="KEGG" id="ccs:CCNA_03540"/>
<comment type="subcellular location">
    <subcellularLocation>
        <location evidence="1">Endomembrane system</location>
        <topology evidence="1">Multi-pass membrane protein</topology>
    </subcellularLocation>
</comment>
<evidence type="ECO:0000256" key="1">
    <source>
        <dbReference type="ARBA" id="ARBA00004127"/>
    </source>
</evidence>
<dbReference type="SMR" id="A0A0H3CCH9"/>
<evidence type="ECO:0000256" key="3">
    <source>
        <dbReference type="ARBA" id="ARBA00022989"/>
    </source>
</evidence>
<sequence>MKSPLALWRILIALVACLGPPLQYGLMVYDETLVSAAVKSVEFFSYFTILTNLLAAAALTAPLVAPQSRFAAWAEQSGPRAAIATYLAITAVVYHTMLASQWDPQGLRKVSDTILHTITPIAFLLDVALRGGQGPARWIVAAKAMAFPALFGVWTLLHGALTNWYPYPFMNVAKRGYPKVLLTMVEMSVAFALVALIFIALSRVRARVAPSHSEPLSA</sequence>
<proteinExistence type="predicted"/>
<dbReference type="GeneID" id="7332538"/>
<feature type="transmembrane region" description="Helical" evidence="5">
    <location>
        <begin position="144"/>
        <end position="161"/>
    </location>
</feature>
<feature type="transmembrane region" description="Helical" evidence="5">
    <location>
        <begin position="114"/>
        <end position="132"/>
    </location>
</feature>
<organism evidence="6 7">
    <name type="scientific">Caulobacter vibrioides (strain NA1000 / CB15N)</name>
    <name type="common">Caulobacter crescentus</name>
    <dbReference type="NCBI Taxonomy" id="565050"/>
    <lineage>
        <taxon>Bacteria</taxon>
        <taxon>Pseudomonadati</taxon>
        <taxon>Pseudomonadota</taxon>
        <taxon>Alphaproteobacteria</taxon>
        <taxon>Caulobacterales</taxon>
        <taxon>Caulobacteraceae</taxon>
        <taxon>Caulobacter</taxon>
    </lineage>
</organism>
<dbReference type="RefSeq" id="YP_002518913.1">
    <property type="nucleotide sequence ID" value="NC_011916.1"/>
</dbReference>
<evidence type="ECO:0000256" key="4">
    <source>
        <dbReference type="ARBA" id="ARBA00023136"/>
    </source>
</evidence>
<dbReference type="InterPro" id="IPR049713">
    <property type="entry name" value="Pr6Pr-like"/>
</dbReference>
<dbReference type="RefSeq" id="WP_010921256.1">
    <property type="nucleotide sequence ID" value="NC_011916.1"/>
</dbReference>
<evidence type="ECO:0000313" key="6">
    <source>
        <dbReference type="EMBL" id="ACL97005.1"/>
    </source>
</evidence>
<dbReference type="OrthoDB" id="9809977at2"/>
<feature type="transmembrane region" description="Helical" evidence="5">
    <location>
        <begin position="181"/>
        <end position="201"/>
    </location>
</feature>
<keyword evidence="4 5" id="KW-0472">Membrane</keyword>
<feature type="transmembrane region" description="Helical" evidence="5">
    <location>
        <begin position="46"/>
        <end position="65"/>
    </location>
</feature>
<protein>
    <submittedName>
        <fullName evidence="6">Conserved hypothetical membrane protein</fullName>
    </submittedName>
</protein>
<feature type="transmembrane region" description="Helical" evidence="5">
    <location>
        <begin position="77"/>
        <end position="94"/>
    </location>
</feature>
<dbReference type="NCBIfam" id="NF038065">
    <property type="entry name" value="Pr6Pr"/>
    <property type="match status" value="1"/>
</dbReference>
<dbReference type="PhylomeDB" id="A0A0H3CCH9"/>
<keyword evidence="2 5" id="KW-0812">Transmembrane</keyword>
<evidence type="ECO:0000256" key="2">
    <source>
        <dbReference type="ARBA" id="ARBA00022692"/>
    </source>
</evidence>
<name>A0A0H3CCH9_CAUVN</name>
<dbReference type="GO" id="GO:0012505">
    <property type="term" value="C:endomembrane system"/>
    <property type="evidence" value="ECO:0007669"/>
    <property type="project" value="UniProtKB-SubCell"/>
</dbReference>
<evidence type="ECO:0000313" key="7">
    <source>
        <dbReference type="Proteomes" id="UP000001364"/>
    </source>
</evidence>
<evidence type="ECO:0000256" key="5">
    <source>
        <dbReference type="SAM" id="Phobius"/>
    </source>
</evidence>
<dbReference type="AlphaFoldDB" id="A0A0H3CCH9"/>
<dbReference type="GO" id="GO:0016020">
    <property type="term" value="C:membrane"/>
    <property type="evidence" value="ECO:0007669"/>
    <property type="project" value="InterPro"/>
</dbReference>
<dbReference type="Proteomes" id="UP000001364">
    <property type="component" value="Chromosome"/>
</dbReference>
<reference evidence="6 7" key="1">
    <citation type="journal article" date="2010" name="J. Bacteriol.">
        <title>The genetic basis of laboratory adaptation in Caulobacter crescentus.</title>
        <authorList>
            <person name="Marks M.E."/>
            <person name="Castro-Rojas C.M."/>
            <person name="Teiling C."/>
            <person name="Du L."/>
            <person name="Kapatral V."/>
            <person name="Walunas T.L."/>
            <person name="Crosson S."/>
        </authorList>
    </citation>
    <scope>NUCLEOTIDE SEQUENCE [LARGE SCALE GENOMIC DNA]</scope>
    <source>
        <strain evidence="7">NA1000 / CB15N</strain>
    </source>
</reference>
<dbReference type="InterPro" id="IPR006838">
    <property type="entry name" value="ADTRP_AIG1"/>
</dbReference>
<dbReference type="EMBL" id="CP001340">
    <property type="protein sequence ID" value="ACL97005.1"/>
    <property type="molecule type" value="Genomic_DNA"/>
</dbReference>
<dbReference type="PATRIC" id="fig|565050.3.peg.3458"/>
<keyword evidence="3 5" id="KW-1133">Transmembrane helix</keyword>
<keyword evidence="7" id="KW-1185">Reference proteome</keyword>
<dbReference type="Pfam" id="PF04750">
    <property type="entry name" value="Far-17a_AIG1"/>
    <property type="match status" value="1"/>
</dbReference>
<accession>A0A0H3CCH9</accession>
<gene>
    <name evidence="6" type="ordered locus">CCNA_03540</name>
</gene>